<dbReference type="InterPro" id="IPR013766">
    <property type="entry name" value="Thioredoxin_domain"/>
</dbReference>
<feature type="binding site" evidence="3">
    <location>
        <position position="93"/>
    </location>
    <ligand>
        <name>Cu cation</name>
        <dbReference type="ChEBI" id="CHEBI:23378"/>
    </ligand>
</feature>
<evidence type="ECO:0000256" key="3">
    <source>
        <dbReference type="PIRSR" id="PIRSR603782-1"/>
    </source>
</evidence>
<protein>
    <submittedName>
        <fullName evidence="7">Uncharacterized protein SCO1/SenC/PrrC, involved in biogenesis of respiratory and photosynthetic systems</fullName>
    </submittedName>
</protein>
<dbReference type="GO" id="GO:0046872">
    <property type="term" value="F:metal ion binding"/>
    <property type="evidence" value="ECO:0007669"/>
    <property type="project" value="UniProtKB-KW"/>
</dbReference>
<dbReference type="EMBL" id="CP003156">
    <property type="protein sequence ID" value="AEV33608.1"/>
    <property type="molecule type" value="Genomic_DNA"/>
</dbReference>
<feature type="disulfide bond" description="Redox-active" evidence="4">
    <location>
        <begin position="93"/>
        <end position="97"/>
    </location>
</feature>
<feature type="transmembrane region" description="Helical" evidence="5">
    <location>
        <begin position="12"/>
        <end position="29"/>
    </location>
</feature>
<keyword evidence="3" id="KW-0479">Metal-binding</keyword>
<gene>
    <name evidence="7" type="ordered locus">Oweho_2644</name>
</gene>
<dbReference type="PANTHER" id="PTHR12151">
    <property type="entry name" value="ELECTRON TRANSPORT PROTIN SCO1/SENC FAMILY MEMBER"/>
    <property type="match status" value="1"/>
</dbReference>
<evidence type="ECO:0000259" key="6">
    <source>
        <dbReference type="PROSITE" id="PS51352"/>
    </source>
</evidence>
<dbReference type="eggNOG" id="COG1999">
    <property type="taxonomic scope" value="Bacteria"/>
</dbReference>
<dbReference type="SUPFAM" id="SSF52833">
    <property type="entry name" value="Thioredoxin-like"/>
    <property type="match status" value="1"/>
</dbReference>
<dbReference type="PATRIC" id="fig|926562.3.peg.2659"/>
<evidence type="ECO:0000313" key="7">
    <source>
        <dbReference type="EMBL" id="AEV33608.1"/>
    </source>
</evidence>
<dbReference type="RefSeq" id="WP_014202957.1">
    <property type="nucleotide sequence ID" value="NC_016599.1"/>
</dbReference>
<evidence type="ECO:0000256" key="1">
    <source>
        <dbReference type="ARBA" id="ARBA00010996"/>
    </source>
</evidence>
<dbReference type="Proteomes" id="UP000005631">
    <property type="component" value="Chromosome"/>
</dbReference>
<organism evidence="7 8">
    <name type="scientific">Owenweeksia hongkongensis (strain DSM 17368 / CIP 108786 / JCM 12287 / NRRL B-23963 / UST20020801)</name>
    <dbReference type="NCBI Taxonomy" id="926562"/>
    <lineage>
        <taxon>Bacteria</taxon>
        <taxon>Pseudomonadati</taxon>
        <taxon>Bacteroidota</taxon>
        <taxon>Flavobacteriia</taxon>
        <taxon>Flavobacteriales</taxon>
        <taxon>Owenweeksiaceae</taxon>
        <taxon>Owenweeksia</taxon>
    </lineage>
</organism>
<keyword evidence="5" id="KW-0472">Membrane</keyword>
<dbReference type="PANTHER" id="PTHR12151:SF25">
    <property type="entry name" value="LINALOOL DEHYDRATASE_ISOMERASE DOMAIN-CONTAINING PROTEIN"/>
    <property type="match status" value="1"/>
</dbReference>
<evidence type="ECO:0000256" key="2">
    <source>
        <dbReference type="ARBA" id="ARBA00023008"/>
    </source>
</evidence>
<dbReference type="Gene3D" id="3.40.30.10">
    <property type="entry name" value="Glutaredoxin"/>
    <property type="match status" value="1"/>
</dbReference>
<keyword evidence="2 3" id="KW-0186">Copper</keyword>
<keyword evidence="5" id="KW-0812">Transmembrane</keyword>
<keyword evidence="8" id="KW-1185">Reference proteome</keyword>
<dbReference type="KEGG" id="oho:Oweho_2644"/>
<feature type="binding site" evidence="3">
    <location>
        <position position="183"/>
    </location>
    <ligand>
        <name>Cu cation</name>
        <dbReference type="ChEBI" id="CHEBI:23378"/>
    </ligand>
</feature>
<accession>G8R900</accession>
<dbReference type="AlphaFoldDB" id="G8R900"/>
<proteinExistence type="inferred from homology"/>
<evidence type="ECO:0000256" key="4">
    <source>
        <dbReference type="PIRSR" id="PIRSR603782-2"/>
    </source>
</evidence>
<feature type="domain" description="Thioredoxin" evidence="6">
    <location>
        <begin position="55"/>
        <end position="220"/>
    </location>
</feature>
<evidence type="ECO:0000313" key="8">
    <source>
        <dbReference type="Proteomes" id="UP000005631"/>
    </source>
</evidence>
<evidence type="ECO:0000256" key="5">
    <source>
        <dbReference type="SAM" id="Phobius"/>
    </source>
</evidence>
<sequence>MKMRKSDWLKIGIVLVVFIIGLTFSYQILKPKPRLPIYNPSELDSRLVDESVQRQGRGHRVLPFKLVNQFGDTITEKNLEGKIYIADFFFTTCPGICKDMAIEKRRLQEVFKADDVVVIVSHSVTPEMDSVPAMHEYGEMQGAIEGKWQLLTGDKPQIYKLARQSYFAVMDEGGNGDEDDFIHTENFVLVDPQKRIRGFYDGTSAEAVDKLIADIAILKASLNE</sequence>
<dbReference type="OrthoDB" id="9811998at2"/>
<name>G8R900_OWEHD</name>
<keyword evidence="4" id="KW-1015">Disulfide bond</keyword>
<dbReference type="Pfam" id="PF02630">
    <property type="entry name" value="SCO1-SenC"/>
    <property type="match status" value="1"/>
</dbReference>
<reference evidence="7 8" key="1">
    <citation type="journal article" date="2012" name="Stand. Genomic Sci.">
        <title>Genome sequence of the orange-pigmented seawater bacterium Owenweeksia hongkongensis type strain (UST20020801(T)).</title>
        <authorList>
            <person name="Riedel T."/>
            <person name="Held B."/>
            <person name="Nolan M."/>
            <person name="Lucas S."/>
            <person name="Lapidus A."/>
            <person name="Tice H."/>
            <person name="Del Rio T.G."/>
            <person name="Cheng J.F."/>
            <person name="Han C."/>
            <person name="Tapia R."/>
            <person name="Goodwin L.A."/>
            <person name="Pitluck S."/>
            <person name="Liolios K."/>
            <person name="Mavromatis K."/>
            <person name="Pagani I."/>
            <person name="Ivanova N."/>
            <person name="Mikhailova N."/>
            <person name="Pati A."/>
            <person name="Chen A."/>
            <person name="Palaniappan K."/>
            <person name="Rohde M."/>
            <person name="Tindall B.J."/>
            <person name="Detter J.C."/>
            <person name="Goker M."/>
            <person name="Woyke T."/>
            <person name="Bristow J."/>
            <person name="Eisen J.A."/>
            <person name="Markowitz V."/>
            <person name="Hugenholtz P."/>
            <person name="Klenk H.P."/>
            <person name="Kyrpides N.C."/>
        </authorList>
    </citation>
    <scope>NUCLEOTIDE SEQUENCE</scope>
    <source>
        <strain evidence="8">DSM 17368 / JCM 12287 / NRRL B-23963</strain>
    </source>
</reference>
<dbReference type="PROSITE" id="PS51352">
    <property type="entry name" value="THIOREDOXIN_2"/>
    <property type="match status" value="1"/>
</dbReference>
<keyword evidence="5" id="KW-1133">Transmembrane helix</keyword>
<dbReference type="InterPro" id="IPR003782">
    <property type="entry name" value="SCO1/SenC"/>
</dbReference>
<comment type="similarity">
    <text evidence="1">Belongs to the SCO1/2 family.</text>
</comment>
<dbReference type="CDD" id="cd02968">
    <property type="entry name" value="SCO"/>
    <property type="match status" value="1"/>
</dbReference>
<dbReference type="STRING" id="926562.Oweho_2644"/>
<dbReference type="InterPro" id="IPR036249">
    <property type="entry name" value="Thioredoxin-like_sf"/>
</dbReference>
<dbReference type="HOGENOM" id="CLU_050131_2_0_10"/>
<feature type="binding site" evidence="3">
    <location>
        <position position="97"/>
    </location>
    <ligand>
        <name>Cu cation</name>
        <dbReference type="ChEBI" id="CHEBI:23378"/>
    </ligand>
</feature>